<dbReference type="EMBL" id="CP029463">
    <property type="protein sequence ID" value="AWM13121.1"/>
    <property type="molecule type" value="Genomic_DNA"/>
</dbReference>
<feature type="domain" description="RagB/SusD" evidence="7">
    <location>
        <begin position="358"/>
        <end position="533"/>
    </location>
</feature>
<reference evidence="8 9" key="1">
    <citation type="submission" date="2018-05" db="EMBL/GenBank/DDBJ databases">
        <title>Flavobacterium sp. MEBiC07310.</title>
        <authorList>
            <person name="Baek K."/>
        </authorList>
    </citation>
    <scope>NUCLEOTIDE SEQUENCE [LARGE SCALE GENOMIC DNA]</scope>
    <source>
        <strain evidence="8 9">MEBiC07310</strain>
    </source>
</reference>
<keyword evidence="9" id="KW-1185">Reference proteome</keyword>
<evidence type="ECO:0000256" key="3">
    <source>
        <dbReference type="ARBA" id="ARBA00022729"/>
    </source>
</evidence>
<sequence length="533" mass="59576">MKNLKLKLLSLSSLLFLFLTVSCTDELDTKPEGTEQTADELFADPSSYKSFLAKLYAGLATTGQQGPAGQGDVAGIDEGFSSYVRNLWNFQELTTDEAIIAWNDATIKDFHWHTWTVSDGFVKATFYRLSYQITNCNEFLRQTTDEKLDGRGVTGSLRDDIKTFRAEARFLRALSYWHIIDLFGGASLTTEDSPTQYYLPDYANRQQLFDFVESELTGMEADLKEPNSNEQFRVDKAAAWMLKAKLFLNAQVYVGTDRTQDAYTYVNKVINETSYSIHSNYSQLFLADNDTNGAQNEFIFAVAFDGLHTKTYGGTTYLTHAPVGGSMDASEFGINGGWAGLRTTSAFVEKFDGMDNDTRKQFYTSGQTLEINDVGSFTDGYAIAKWKNVDSMGNQGSDASGDFVDTDYPMFRLADAYLMYAECFLRGGGGDATTAVGYINELRERAYGNTSGDITASDLDLDFILDERARELHWEGHRRSDLIRFGKFSGSSYLWPWKGNVANGAPIPSYRKLFPIPQDAIIVNPNLIQNPGY</sequence>
<comment type="subcellular location">
    <subcellularLocation>
        <location evidence="1">Cell outer membrane</location>
    </subcellularLocation>
</comment>
<evidence type="ECO:0000256" key="5">
    <source>
        <dbReference type="ARBA" id="ARBA00023237"/>
    </source>
</evidence>
<dbReference type="SUPFAM" id="SSF48452">
    <property type="entry name" value="TPR-like"/>
    <property type="match status" value="1"/>
</dbReference>
<comment type="similarity">
    <text evidence="2">Belongs to the SusD family.</text>
</comment>
<dbReference type="Pfam" id="PF07980">
    <property type="entry name" value="SusD_RagB"/>
    <property type="match status" value="1"/>
</dbReference>
<evidence type="ECO:0000313" key="9">
    <source>
        <dbReference type="Proteomes" id="UP000245429"/>
    </source>
</evidence>
<dbReference type="Proteomes" id="UP000245429">
    <property type="component" value="Chromosome"/>
</dbReference>
<proteinExistence type="inferred from homology"/>
<name>A0A2U8QSN8_9FLAO</name>
<dbReference type="AlphaFoldDB" id="A0A2U8QSN8"/>
<accession>A0A2U8QSN8</accession>
<evidence type="ECO:0000256" key="6">
    <source>
        <dbReference type="SAM" id="SignalP"/>
    </source>
</evidence>
<evidence type="ECO:0000256" key="4">
    <source>
        <dbReference type="ARBA" id="ARBA00023136"/>
    </source>
</evidence>
<dbReference type="Gene3D" id="1.10.3780.10">
    <property type="entry name" value="SusD-like"/>
    <property type="match status" value="1"/>
</dbReference>
<gene>
    <name evidence="8" type="ORF">DI487_04030</name>
</gene>
<dbReference type="Gene3D" id="1.25.40.390">
    <property type="match status" value="1"/>
</dbReference>
<dbReference type="InterPro" id="IPR011990">
    <property type="entry name" value="TPR-like_helical_dom_sf"/>
</dbReference>
<protein>
    <submittedName>
        <fullName evidence="8">RagB/SusD family nutrient uptake outer membrane protein</fullName>
    </submittedName>
</protein>
<dbReference type="RefSeq" id="WP_109568524.1">
    <property type="nucleotide sequence ID" value="NZ_CP029463.1"/>
</dbReference>
<keyword evidence="5" id="KW-0998">Cell outer membrane</keyword>
<keyword evidence="4" id="KW-0472">Membrane</keyword>
<organism evidence="8 9">
    <name type="scientific">Flavobacterium sediminis</name>
    <dbReference type="NCBI Taxonomy" id="2201181"/>
    <lineage>
        <taxon>Bacteria</taxon>
        <taxon>Pseudomonadati</taxon>
        <taxon>Bacteroidota</taxon>
        <taxon>Flavobacteriia</taxon>
        <taxon>Flavobacteriales</taxon>
        <taxon>Flavobacteriaceae</taxon>
        <taxon>Flavobacterium</taxon>
    </lineage>
</organism>
<dbReference type="OrthoDB" id="5694214at2"/>
<feature type="chain" id="PRO_5015939784" evidence="6">
    <location>
        <begin position="24"/>
        <end position="533"/>
    </location>
</feature>
<dbReference type="CDD" id="cd08977">
    <property type="entry name" value="SusD"/>
    <property type="match status" value="1"/>
</dbReference>
<evidence type="ECO:0000259" key="7">
    <source>
        <dbReference type="Pfam" id="PF07980"/>
    </source>
</evidence>
<dbReference type="InterPro" id="IPR012944">
    <property type="entry name" value="SusD_RagB_dom"/>
</dbReference>
<feature type="signal peptide" evidence="6">
    <location>
        <begin position="1"/>
        <end position="23"/>
    </location>
</feature>
<dbReference type="PROSITE" id="PS51257">
    <property type="entry name" value="PROKAR_LIPOPROTEIN"/>
    <property type="match status" value="1"/>
</dbReference>
<dbReference type="GO" id="GO:0009279">
    <property type="term" value="C:cell outer membrane"/>
    <property type="evidence" value="ECO:0007669"/>
    <property type="project" value="UniProtKB-SubCell"/>
</dbReference>
<keyword evidence="3 6" id="KW-0732">Signal</keyword>
<evidence type="ECO:0000256" key="2">
    <source>
        <dbReference type="ARBA" id="ARBA00006275"/>
    </source>
</evidence>
<dbReference type="Gene3D" id="1.25.40.10">
    <property type="entry name" value="Tetratricopeptide repeat domain"/>
    <property type="match status" value="1"/>
</dbReference>
<dbReference type="KEGG" id="fse:DI487_04030"/>
<evidence type="ECO:0000256" key="1">
    <source>
        <dbReference type="ARBA" id="ARBA00004442"/>
    </source>
</evidence>
<evidence type="ECO:0000313" key="8">
    <source>
        <dbReference type="EMBL" id="AWM13121.1"/>
    </source>
</evidence>